<dbReference type="EMBL" id="JAWQEG010001461">
    <property type="protein sequence ID" value="KAK3879323.1"/>
    <property type="molecule type" value="Genomic_DNA"/>
</dbReference>
<feature type="compositionally biased region" description="Polar residues" evidence="5">
    <location>
        <begin position="85"/>
        <end position="106"/>
    </location>
</feature>
<evidence type="ECO:0000259" key="7">
    <source>
        <dbReference type="Pfam" id="PF08572"/>
    </source>
</evidence>
<evidence type="ECO:0000313" key="8">
    <source>
        <dbReference type="EMBL" id="KAK3879323.1"/>
    </source>
</evidence>
<dbReference type="PANTHER" id="PTHR14212">
    <property type="entry name" value="U4/U6-ASSOCIATED RNA SPLICING FACTOR-RELATED"/>
    <property type="match status" value="1"/>
</dbReference>
<comment type="subcellular location">
    <subcellularLocation>
        <location evidence="1">Nucleus</location>
    </subcellularLocation>
</comment>
<evidence type="ECO:0000256" key="1">
    <source>
        <dbReference type="ARBA" id="ARBA00004123"/>
    </source>
</evidence>
<feature type="region of interest" description="Disordered" evidence="5">
    <location>
        <begin position="209"/>
        <end position="244"/>
    </location>
</feature>
<keyword evidence="3" id="KW-0508">mRNA splicing</keyword>
<dbReference type="Pfam" id="PF08572">
    <property type="entry name" value="PRP3"/>
    <property type="match status" value="1"/>
</dbReference>
<feature type="compositionally biased region" description="Gly residues" evidence="5">
    <location>
        <begin position="211"/>
        <end position="225"/>
    </location>
</feature>
<dbReference type="Proteomes" id="UP001286313">
    <property type="component" value="Unassembled WGS sequence"/>
</dbReference>
<feature type="compositionally biased region" description="Low complexity" evidence="5">
    <location>
        <begin position="67"/>
        <end position="78"/>
    </location>
</feature>
<feature type="compositionally biased region" description="Basic and acidic residues" evidence="5">
    <location>
        <begin position="37"/>
        <end position="58"/>
    </location>
</feature>
<gene>
    <name evidence="8" type="ORF">Pcinc_016108</name>
</gene>
<dbReference type="Pfam" id="PF06544">
    <property type="entry name" value="Prp3_C"/>
    <property type="match status" value="1"/>
</dbReference>
<protein>
    <submittedName>
        <fullName evidence="8">Uncharacterized protein</fullName>
    </submittedName>
</protein>
<keyword evidence="4" id="KW-0539">Nucleus</keyword>
<evidence type="ECO:0000259" key="6">
    <source>
        <dbReference type="Pfam" id="PF06544"/>
    </source>
</evidence>
<evidence type="ECO:0000256" key="4">
    <source>
        <dbReference type="ARBA" id="ARBA00023242"/>
    </source>
</evidence>
<name>A0AAE1KPU3_PETCI</name>
<evidence type="ECO:0000256" key="3">
    <source>
        <dbReference type="ARBA" id="ARBA00023187"/>
    </source>
</evidence>
<feature type="compositionally biased region" description="Basic and acidic residues" evidence="5">
    <location>
        <begin position="511"/>
        <end position="522"/>
    </location>
</feature>
<dbReference type="InterPro" id="IPR027104">
    <property type="entry name" value="Prp3"/>
</dbReference>
<dbReference type="PANTHER" id="PTHR14212:SF0">
    <property type="entry name" value="U4_U6 SMALL NUCLEAR RIBONUCLEOPROTEIN PRP3"/>
    <property type="match status" value="1"/>
</dbReference>
<dbReference type="InterPro" id="IPR013881">
    <property type="entry name" value="Pre-mRNA_splic_Prp3_dom"/>
</dbReference>
<dbReference type="GO" id="GO:0046540">
    <property type="term" value="C:U4/U6 x U5 tri-snRNP complex"/>
    <property type="evidence" value="ECO:0007669"/>
    <property type="project" value="InterPro"/>
</dbReference>
<keyword evidence="9" id="KW-1185">Reference proteome</keyword>
<evidence type="ECO:0000256" key="5">
    <source>
        <dbReference type="SAM" id="MobiDB-lite"/>
    </source>
</evidence>
<organism evidence="8 9">
    <name type="scientific">Petrolisthes cinctipes</name>
    <name type="common">Flat porcelain crab</name>
    <dbReference type="NCBI Taxonomy" id="88211"/>
    <lineage>
        <taxon>Eukaryota</taxon>
        <taxon>Metazoa</taxon>
        <taxon>Ecdysozoa</taxon>
        <taxon>Arthropoda</taxon>
        <taxon>Crustacea</taxon>
        <taxon>Multicrustacea</taxon>
        <taxon>Malacostraca</taxon>
        <taxon>Eumalacostraca</taxon>
        <taxon>Eucarida</taxon>
        <taxon>Decapoda</taxon>
        <taxon>Pleocyemata</taxon>
        <taxon>Anomura</taxon>
        <taxon>Galatheoidea</taxon>
        <taxon>Porcellanidae</taxon>
        <taxon>Petrolisthes</taxon>
    </lineage>
</organism>
<dbReference type="AlphaFoldDB" id="A0AAE1KPU3"/>
<dbReference type="CDD" id="cd24162">
    <property type="entry name" value="Prp3_C"/>
    <property type="match status" value="1"/>
</dbReference>
<proteinExistence type="predicted"/>
<feature type="region of interest" description="Disordered" evidence="5">
    <location>
        <begin position="501"/>
        <end position="522"/>
    </location>
</feature>
<feature type="domain" description="Small nuclear ribonucleoprotein Prp3 C-terminal" evidence="6">
    <location>
        <begin position="535"/>
        <end position="653"/>
    </location>
</feature>
<evidence type="ECO:0000256" key="2">
    <source>
        <dbReference type="ARBA" id="ARBA00022664"/>
    </source>
</evidence>
<keyword evidence="2" id="KW-0507">mRNA processing</keyword>
<reference evidence="8" key="1">
    <citation type="submission" date="2023-10" db="EMBL/GenBank/DDBJ databases">
        <title>Genome assemblies of two species of porcelain crab, Petrolisthes cinctipes and Petrolisthes manimaculis (Anomura: Porcellanidae).</title>
        <authorList>
            <person name="Angst P."/>
        </authorList>
    </citation>
    <scope>NUCLEOTIDE SEQUENCE</scope>
    <source>
        <strain evidence="8">PB745_01</strain>
        <tissue evidence="8">Gill</tissue>
    </source>
</reference>
<dbReference type="InterPro" id="IPR010541">
    <property type="entry name" value="Prp3_C"/>
</dbReference>
<sequence length="666" mass="74511">MAYVDKSLAYKLAEKAFIILEDMGGKVKSSSSRKRPHKEDTEREKESKRAKVKEDKELPPPQPPPQQQQQQQQQQQPQQQPPPSSDTKTSSQTPPSTGGPNNTVSPGQIQAQQIKDIMAKAQAVIEERKKAMANLQNAEAKPTTNGAAVPVMPQPPPPLLGAAPPGALAGIVGGGNRDVGSRIAELQARIQAQLGSNPTLLLPGMPMGTPTAGGGGGGGGGGAGGMATPTTTTPKPPGEQSKPTPLILDAEGRTVDQSGKEVHLTQRIPTLKANIRAKKREEFKQQLQEKPLEDPAESNFHDWRLSGRPSQRVKRIFKFHDQGKFIQLAQRERAKSRLEKLQFEISQIAKKTGISSAAKLAQLEQREMRTVSEESPDVEWWDAVILQDNRYPEEGEPVRVQEDFITRLIEHPLEMKCPSDPVKPASLQVFLTKQERKKLRRMNRRETWKEKQEKIRLGLEPPPEPKVRMANLMRVLGTEAVLDPTKMEKHVREQMAKRLKAHQDANAARKLTPEQQRDKKVRKIKEDTSLGIHVSVYKVTDFSNGSHKFKVETNAKQLYLTGTVVLFKDINVVVVEGGPKQQKKYRRLMMERIKWAEESRSKDAELESKCQLIWDGIASERSFGEMQFKACPTESFARDHFKKHGVEHYWDLAFGKKILEEADSGI</sequence>
<feature type="region of interest" description="Disordered" evidence="5">
    <location>
        <begin position="21"/>
        <end position="106"/>
    </location>
</feature>
<accession>A0AAE1KPU3</accession>
<comment type="caution">
    <text evidence="8">The sequence shown here is derived from an EMBL/GenBank/DDBJ whole genome shotgun (WGS) entry which is preliminary data.</text>
</comment>
<feature type="domain" description="Pre-mRNA-splicing factor 3" evidence="7">
    <location>
        <begin position="300"/>
        <end position="512"/>
    </location>
</feature>
<evidence type="ECO:0000313" key="9">
    <source>
        <dbReference type="Proteomes" id="UP001286313"/>
    </source>
</evidence>
<dbReference type="GO" id="GO:0000398">
    <property type="term" value="P:mRNA splicing, via spliceosome"/>
    <property type="evidence" value="ECO:0007669"/>
    <property type="project" value="InterPro"/>
</dbReference>